<protein>
    <submittedName>
        <fullName evidence="1">Uncharacterized protein</fullName>
    </submittedName>
</protein>
<dbReference type="EMBL" id="CACVKT020002798">
    <property type="protein sequence ID" value="CAC5379994.1"/>
    <property type="molecule type" value="Genomic_DNA"/>
</dbReference>
<name>A0A6J8BAQ3_MYTCO</name>
<evidence type="ECO:0000313" key="1">
    <source>
        <dbReference type="EMBL" id="CAC5379994.1"/>
    </source>
</evidence>
<keyword evidence="2" id="KW-1185">Reference proteome</keyword>
<evidence type="ECO:0000313" key="2">
    <source>
        <dbReference type="Proteomes" id="UP000507470"/>
    </source>
</evidence>
<organism evidence="1 2">
    <name type="scientific">Mytilus coruscus</name>
    <name type="common">Sea mussel</name>
    <dbReference type="NCBI Taxonomy" id="42192"/>
    <lineage>
        <taxon>Eukaryota</taxon>
        <taxon>Metazoa</taxon>
        <taxon>Spiralia</taxon>
        <taxon>Lophotrochozoa</taxon>
        <taxon>Mollusca</taxon>
        <taxon>Bivalvia</taxon>
        <taxon>Autobranchia</taxon>
        <taxon>Pteriomorphia</taxon>
        <taxon>Mytilida</taxon>
        <taxon>Mytiloidea</taxon>
        <taxon>Mytilidae</taxon>
        <taxon>Mytilinae</taxon>
        <taxon>Mytilus</taxon>
    </lineage>
</organism>
<accession>A0A6J8BAQ3</accession>
<reference evidence="1 2" key="1">
    <citation type="submission" date="2020-06" db="EMBL/GenBank/DDBJ databases">
        <authorList>
            <person name="Li R."/>
            <person name="Bekaert M."/>
        </authorList>
    </citation>
    <scope>NUCLEOTIDE SEQUENCE [LARGE SCALE GENOMIC DNA]</scope>
    <source>
        <strain evidence="2">wild</strain>
    </source>
</reference>
<dbReference type="Proteomes" id="UP000507470">
    <property type="component" value="Unassembled WGS sequence"/>
</dbReference>
<dbReference type="AlphaFoldDB" id="A0A6J8BAQ3"/>
<proteinExistence type="predicted"/>
<gene>
    <name evidence="1" type="ORF">MCOR_15991</name>
</gene>
<sequence length="216" mass="25003">MNNIVLIALFDKSMKKPFSIFLPALALANNLTALCIYGLEPVFALLYHPIGRANNVSHQTDQLDLIYGSQFNSFEEIQTFETLDYPFCAMHYYSTQLVDMFYFVSTDDIKLFMNGLYLEIYAIYKDNLNSNQEKLFKHLFEETSNTTMEPVKTPYAFKTFKVATCYSLFDLRSKFYKVDGWTIGKIFGGVFQLHEKVHDFFAPELAGSDIKFHSIQ</sequence>